<dbReference type="Pfam" id="PF21108">
    <property type="entry name" value="MDN1_4th"/>
    <property type="match status" value="1"/>
</dbReference>
<keyword evidence="2" id="KW-0067">ATP-binding</keyword>
<dbReference type="PANTHER" id="PTHR48103">
    <property type="entry name" value="MIDASIN-RELATED"/>
    <property type="match status" value="1"/>
</dbReference>
<dbReference type="AlphaFoldDB" id="A0ABD0NTS0"/>
<feature type="non-terminal residue" evidence="4">
    <location>
        <position position="85"/>
    </location>
</feature>
<dbReference type="InterPro" id="IPR048617">
    <property type="entry name" value="MDN1_AAA_lid_4"/>
</dbReference>
<dbReference type="PANTHER" id="PTHR48103:SF2">
    <property type="entry name" value="MIDASIN"/>
    <property type="match status" value="1"/>
</dbReference>
<protein>
    <recommendedName>
        <fullName evidence="3">Midasin lid domain-containing protein</fullName>
    </recommendedName>
</protein>
<dbReference type="Proteomes" id="UP001529510">
    <property type="component" value="Unassembled WGS sequence"/>
</dbReference>
<feature type="domain" description="Midasin lid" evidence="3">
    <location>
        <begin position="3"/>
        <end position="46"/>
    </location>
</feature>
<keyword evidence="1" id="KW-0547">Nucleotide-binding</keyword>
<keyword evidence="5" id="KW-1185">Reference proteome</keyword>
<name>A0ABD0NTS0_CIRMR</name>
<sequence length="85" mass="9879">KDIAELMLDFIDWLTNQEFGRRCILSVRDILSWVNFMNTVCERDEDGFMTMGELEEEEPEWDLRLDTVTAFIHAACLVYVDGIGS</sequence>
<proteinExistence type="predicted"/>
<evidence type="ECO:0000313" key="5">
    <source>
        <dbReference type="Proteomes" id="UP001529510"/>
    </source>
</evidence>
<evidence type="ECO:0000259" key="3">
    <source>
        <dbReference type="Pfam" id="PF21108"/>
    </source>
</evidence>
<gene>
    <name evidence="4" type="ORF">M9458_040229</name>
</gene>
<accession>A0ABD0NTS0</accession>
<evidence type="ECO:0000313" key="4">
    <source>
        <dbReference type="EMBL" id="KAL0164476.1"/>
    </source>
</evidence>
<evidence type="ECO:0000256" key="2">
    <source>
        <dbReference type="ARBA" id="ARBA00022840"/>
    </source>
</evidence>
<dbReference type="EMBL" id="JAMKFB020000020">
    <property type="protein sequence ID" value="KAL0164476.1"/>
    <property type="molecule type" value="Genomic_DNA"/>
</dbReference>
<dbReference type="GO" id="GO:0005524">
    <property type="term" value="F:ATP binding"/>
    <property type="evidence" value="ECO:0007669"/>
    <property type="project" value="UniProtKB-KW"/>
</dbReference>
<evidence type="ECO:0000256" key="1">
    <source>
        <dbReference type="ARBA" id="ARBA00022741"/>
    </source>
</evidence>
<reference evidence="4 5" key="1">
    <citation type="submission" date="2024-05" db="EMBL/GenBank/DDBJ databases">
        <title>Genome sequencing and assembly of Indian major carp, Cirrhinus mrigala (Hamilton, 1822).</title>
        <authorList>
            <person name="Mohindra V."/>
            <person name="Chowdhury L.M."/>
            <person name="Lal K."/>
            <person name="Jena J.K."/>
        </authorList>
    </citation>
    <scope>NUCLEOTIDE SEQUENCE [LARGE SCALE GENOMIC DNA]</scope>
    <source>
        <strain evidence="4">CM1030</strain>
        <tissue evidence="4">Blood</tissue>
    </source>
</reference>
<organism evidence="4 5">
    <name type="scientific">Cirrhinus mrigala</name>
    <name type="common">Mrigala</name>
    <dbReference type="NCBI Taxonomy" id="683832"/>
    <lineage>
        <taxon>Eukaryota</taxon>
        <taxon>Metazoa</taxon>
        <taxon>Chordata</taxon>
        <taxon>Craniata</taxon>
        <taxon>Vertebrata</taxon>
        <taxon>Euteleostomi</taxon>
        <taxon>Actinopterygii</taxon>
        <taxon>Neopterygii</taxon>
        <taxon>Teleostei</taxon>
        <taxon>Ostariophysi</taxon>
        <taxon>Cypriniformes</taxon>
        <taxon>Cyprinidae</taxon>
        <taxon>Labeoninae</taxon>
        <taxon>Labeonini</taxon>
        <taxon>Cirrhinus</taxon>
    </lineage>
</organism>
<feature type="non-terminal residue" evidence="4">
    <location>
        <position position="1"/>
    </location>
</feature>
<comment type="caution">
    <text evidence="4">The sequence shown here is derived from an EMBL/GenBank/DDBJ whole genome shotgun (WGS) entry which is preliminary data.</text>
</comment>